<dbReference type="PROSITE" id="PS00166">
    <property type="entry name" value="ENOYL_COA_HYDRATASE"/>
    <property type="match status" value="1"/>
</dbReference>
<comment type="caution">
    <text evidence="8">The sequence shown here is derived from an EMBL/GenBank/DDBJ whole genome shotgun (WGS) entry which is preliminary data.</text>
</comment>
<evidence type="ECO:0008006" key="9">
    <source>
        <dbReference type="Google" id="ProtNLM"/>
    </source>
</evidence>
<feature type="domain" description="Acyl-CoA thioesterase 2 C-terminal" evidence="6">
    <location>
        <begin position="481"/>
        <end position="587"/>
    </location>
</feature>
<evidence type="ECO:0000256" key="4">
    <source>
        <dbReference type="ARBA" id="ARBA00023098"/>
    </source>
</evidence>
<dbReference type="AlphaFoldDB" id="A0AA38XWR8"/>
<dbReference type="InterPro" id="IPR049449">
    <property type="entry name" value="TesB_ACOT8-like_N"/>
</dbReference>
<dbReference type="Gene3D" id="2.40.160.210">
    <property type="entry name" value="Acyl-CoA thioesterase, double hotdog domain"/>
    <property type="match status" value="1"/>
</dbReference>
<dbReference type="CDD" id="cd03445">
    <property type="entry name" value="Thioesterase_II_repeat2"/>
    <property type="match status" value="1"/>
</dbReference>
<dbReference type="Gene3D" id="3.90.226.10">
    <property type="entry name" value="2-enoyl-CoA Hydratase, Chain A, domain 1"/>
    <property type="match status" value="1"/>
</dbReference>
<evidence type="ECO:0000256" key="1">
    <source>
        <dbReference type="ARBA" id="ARBA00006538"/>
    </source>
</evidence>
<dbReference type="GO" id="GO:0009062">
    <property type="term" value="P:fatty acid catabolic process"/>
    <property type="evidence" value="ECO:0007669"/>
    <property type="project" value="TreeGrafter"/>
</dbReference>
<dbReference type="PANTHER" id="PTHR11066">
    <property type="entry name" value="ACYL-COA THIOESTERASE"/>
    <property type="match status" value="1"/>
</dbReference>
<protein>
    <recommendedName>
        <fullName evidence="9">Acyl-CoA thioesterase II</fullName>
    </recommendedName>
</protein>
<dbReference type="CDD" id="cd06558">
    <property type="entry name" value="crotonase-like"/>
    <property type="match status" value="1"/>
</dbReference>
<sequence length="604" mass="65809">MTTLIEVINHGPIRELRLARPPVNALDTELCRQLIHAIELAMAEDAHGIVLSGSERIFTGGMDVPHLLSHGDDKHKLLDTWNAFFGAVRTLAESRIPVVAAITGHAPAGGCVLALCCDYRVMARSADPARPYAIGLNEVQVGLIAPEGIQRLLRRAVGAHRSSVLLATGALVPAEQALQIGLVDELVDGELVAARAVAWLQDLLKQPRQPMLLTRAIARAELHDALHPDLIQLDRFVEAWFAPDAQNALQALVARLGNAGRWPATAGIPGGSRGCRPAAGTTADGLAGTGIIEPSFIAVAAPLNDTPEPVVSELIDLLTLERLEDNLFRGQSRDIGTKYVFGGQVLGQALAAAQATVDNGRHVHSLHAYFLRAGNIDHPIVYDVDRTRDGGSFSVRRVTAIQHGKVIFFCAASFQQAESGAEHQHKMPEVPQPEDIEPNRPLPAEVLERLPIKVQRWLSRGGPFEFRHVYPRDELNPPKRPPYHQVWLRLSERVGDAPELHQALLAYASDFHLLGTATFPHGISYYHPHVQMASLDHAIWFHRPFRADDWLLYSLDSPSAQDSRGLARGQFFTRDGVLVASTAQEGLIRVVPDQAAAAAVPAKD</sequence>
<proteinExistence type="inferred from homology"/>
<evidence type="ECO:0000259" key="7">
    <source>
        <dbReference type="Pfam" id="PF13622"/>
    </source>
</evidence>
<comment type="similarity">
    <text evidence="5">Belongs to the enoyl-CoA hydratase/isomerase family.</text>
</comment>
<dbReference type="GO" id="GO:0006637">
    <property type="term" value="P:acyl-CoA metabolic process"/>
    <property type="evidence" value="ECO:0007669"/>
    <property type="project" value="InterPro"/>
</dbReference>
<dbReference type="CDD" id="cd03444">
    <property type="entry name" value="Thioesterase_II_repeat1"/>
    <property type="match status" value="1"/>
</dbReference>
<dbReference type="InterPro" id="IPR003703">
    <property type="entry name" value="Acyl_CoA_thio"/>
</dbReference>
<organism evidence="8">
    <name type="scientific">Knufia peltigerae</name>
    <dbReference type="NCBI Taxonomy" id="1002370"/>
    <lineage>
        <taxon>Eukaryota</taxon>
        <taxon>Fungi</taxon>
        <taxon>Dikarya</taxon>
        <taxon>Ascomycota</taxon>
        <taxon>Pezizomycotina</taxon>
        <taxon>Eurotiomycetes</taxon>
        <taxon>Chaetothyriomycetidae</taxon>
        <taxon>Chaetothyriales</taxon>
        <taxon>Trichomeriaceae</taxon>
        <taxon>Knufia</taxon>
    </lineage>
</organism>
<dbReference type="GO" id="GO:0047617">
    <property type="term" value="F:fatty acyl-CoA hydrolase activity"/>
    <property type="evidence" value="ECO:0007669"/>
    <property type="project" value="InterPro"/>
</dbReference>
<feature type="domain" description="Acyl-CoA thioesterase-like N-terminal HotDog" evidence="7">
    <location>
        <begin position="339"/>
        <end position="415"/>
    </location>
</feature>
<evidence type="ECO:0000259" key="6">
    <source>
        <dbReference type="Pfam" id="PF02551"/>
    </source>
</evidence>
<evidence type="ECO:0000313" key="8">
    <source>
        <dbReference type="EMBL" id="KAJ9626098.1"/>
    </source>
</evidence>
<gene>
    <name evidence="8" type="ORF">H2204_010220</name>
</gene>
<dbReference type="InterPro" id="IPR018376">
    <property type="entry name" value="Enoyl-CoA_hyd/isom_CS"/>
</dbReference>
<dbReference type="InterPro" id="IPR029069">
    <property type="entry name" value="HotDog_dom_sf"/>
</dbReference>
<dbReference type="EMBL" id="JAPDRN010000084">
    <property type="protein sequence ID" value="KAJ9626098.1"/>
    <property type="molecule type" value="Genomic_DNA"/>
</dbReference>
<name>A0AA38XWR8_9EURO</name>
<keyword evidence="4" id="KW-0443">Lipid metabolism</keyword>
<evidence type="ECO:0000256" key="5">
    <source>
        <dbReference type="RuleBase" id="RU003707"/>
    </source>
</evidence>
<dbReference type="InterPro" id="IPR029045">
    <property type="entry name" value="ClpP/crotonase-like_dom_sf"/>
</dbReference>
<dbReference type="GO" id="GO:0005829">
    <property type="term" value="C:cytosol"/>
    <property type="evidence" value="ECO:0007669"/>
    <property type="project" value="TreeGrafter"/>
</dbReference>
<dbReference type="Pfam" id="PF13622">
    <property type="entry name" value="4HBT_3"/>
    <property type="match status" value="1"/>
</dbReference>
<dbReference type="SUPFAM" id="SSF54637">
    <property type="entry name" value="Thioesterase/thiol ester dehydrase-isomerase"/>
    <property type="match status" value="2"/>
</dbReference>
<evidence type="ECO:0000256" key="3">
    <source>
        <dbReference type="ARBA" id="ARBA00022801"/>
    </source>
</evidence>
<dbReference type="SUPFAM" id="SSF52096">
    <property type="entry name" value="ClpP/crotonase"/>
    <property type="match status" value="1"/>
</dbReference>
<comment type="subunit">
    <text evidence="2">Homotetramer.</text>
</comment>
<dbReference type="Pfam" id="PF02551">
    <property type="entry name" value="Acyl_CoA_thio"/>
    <property type="match status" value="1"/>
</dbReference>
<dbReference type="Pfam" id="PF00378">
    <property type="entry name" value="ECH_1"/>
    <property type="match status" value="1"/>
</dbReference>
<reference evidence="8" key="1">
    <citation type="submission" date="2022-10" db="EMBL/GenBank/DDBJ databases">
        <title>Culturing micro-colonial fungi from biological soil crusts in the Mojave desert and describing Neophaeococcomyces mojavensis, and introducing the new genera and species Taxawa tesnikishii.</title>
        <authorList>
            <person name="Kurbessoian T."/>
            <person name="Stajich J.E."/>
        </authorList>
    </citation>
    <scope>NUCLEOTIDE SEQUENCE</scope>
    <source>
        <strain evidence="8">TK_35</strain>
    </source>
</reference>
<evidence type="ECO:0000256" key="2">
    <source>
        <dbReference type="ARBA" id="ARBA00011881"/>
    </source>
</evidence>
<keyword evidence="3" id="KW-0378">Hydrolase</keyword>
<dbReference type="PANTHER" id="PTHR11066:SF34">
    <property type="entry name" value="ACYL-COENZYME A THIOESTERASE 8"/>
    <property type="match status" value="1"/>
</dbReference>
<dbReference type="NCBIfam" id="TIGR00189">
    <property type="entry name" value="tesB"/>
    <property type="match status" value="1"/>
</dbReference>
<dbReference type="FunFam" id="2.40.160.210:FF:000001">
    <property type="entry name" value="Acyl-CoA thioesterase II"/>
    <property type="match status" value="1"/>
</dbReference>
<accession>A0AA38XWR8</accession>
<dbReference type="InterPro" id="IPR001753">
    <property type="entry name" value="Enoyl-CoA_hydra/iso"/>
</dbReference>
<comment type="similarity">
    <text evidence="1">Belongs to the C/M/P thioester hydrolase family.</text>
</comment>
<dbReference type="InterPro" id="IPR025652">
    <property type="entry name" value="TesB_C"/>
</dbReference>
<dbReference type="InterPro" id="IPR042171">
    <property type="entry name" value="Acyl-CoA_hotdog"/>
</dbReference>